<dbReference type="Gene3D" id="3.30.70.270">
    <property type="match status" value="1"/>
</dbReference>
<dbReference type="InterPro" id="IPR035919">
    <property type="entry name" value="EAL_sf"/>
</dbReference>
<dbReference type="EMBL" id="JAWLNX010000014">
    <property type="protein sequence ID" value="MEB3369702.1"/>
    <property type="molecule type" value="Genomic_DNA"/>
</dbReference>
<dbReference type="RefSeq" id="WP_324267188.1">
    <property type="nucleotide sequence ID" value="NZ_JAWLNX010000014.1"/>
</dbReference>
<dbReference type="CDD" id="cd01949">
    <property type="entry name" value="GGDEF"/>
    <property type="match status" value="1"/>
</dbReference>
<dbReference type="Pfam" id="PF00563">
    <property type="entry name" value="EAL"/>
    <property type="match status" value="1"/>
</dbReference>
<protein>
    <submittedName>
        <fullName evidence="3">GGDEF domain-containing protein</fullName>
    </submittedName>
</protein>
<comment type="caution">
    <text evidence="3">The sequence shown here is derived from an EMBL/GenBank/DDBJ whole genome shotgun (WGS) entry which is preliminary data.</text>
</comment>
<dbReference type="InterPro" id="IPR029787">
    <property type="entry name" value="Nucleotide_cyclase"/>
</dbReference>
<sequence length="620" mass="65534">MSVPGSGTVRAPVTLSDMILSTDSLEDFLDEVISRVAGVGSEALSCGLTVPGDGGQAPFTFRASDAFAAGLDEMQQVMGDGPGPQALRTGEIVMSDSLGRESRWPEFVQHALDVGARSVLSVPLLVRGSVVASLNVYDRSEGGISPVLPRVAMFAEEAAGAVAIAAKLDQHLRTSAELRLARTREASEWHQQATHDELTGLPNRRGVRELLDSLLANGIRAKVAVLYCDLDNFKRVNGGLGHEAGDELLLALAHRLSTGLPARCTPARISGDEFVIVCSDVDAVGGLDALTAEVSDLLRAAIPVRGHVVLVSAAVGAAVDTGTGTTGDDLLRFADAAMFEAKNAGPGQVSHAHPALMTTVNRQLHLETDLRDAIAQGGVELHYQPIVDSTGTVIMAEALLRWSHPEHGVLPPDLVLEVAEGGDLVGDLDRYVLRRALAEAATWPPPRPAGVAINLSGLLPDTAGFADEISDAIDESGLDWQRVVLEITETPLAGLTDRAYDSMGQLAKNGLRFAVDDFGTGYSSLSRLKDVPTQLIKIDRHFVAGMATNHTDQVLTEAVIGMANATGHTCIAEGVETAAQFQHLDQLGCQAYQGWYFSRALPAAEFRALLSRGALGTLPQ</sequence>
<keyword evidence="4" id="KW-1185">Reference proteome</keyword>
<dbReference type="SUPFAM" id="SSF55781">
    <property type="entry name" value="GAF domain-like"/>
    <property type="match status" value="1"/>
</dbReference>
<dbReference type="InterPro" id="IPR029016">
    <property type="entry name" value="GAF-like_dom_sf"/>
</dbReference>
<proteinExistence type="predicted"/>
<dbReference type="SMART" id="SM00052">
    <property type="entry name" value="EAL"/>
    <property type="match status" value="1"/>
</dbReference>
<dbReference type="Proteomes" id="UP001327093">
    <property type="component" value="Unassembled WGS sequence"/>
</dbReference>
<dbReference type="Gene3D" id="3.30.450.40">
    <property type="match status" value="1"/>
</dbReference>
<dbReference type="SUPFAM" id="SSF141868">
    <property type="entry name" value="EAL domain-like"/>
    <property type="match status" value="1"/>
</dbReference>
<dbReference type="PANTHER" id="PTHR44757:SF2">
    <property type="entry name" value="BIOFILM ARCHITECTURE MAINTENANCE PROTEIN MBAA"/>
    <property type="match status" value="1"/>
</dbReference>
<dbReference type="NCBIfam" id="TIGR00254">
    <property type="entry name" value="GGDEF"/>
    <property type="match status" value="1"/>
</dbReference>
<evidence type="ECO:0000313" key="4">
    <source>
        <dbReference type="Proteomes" id="UP001327093"/>
    </source>
</evidence>
<feature type="domain" description="GGDEF" evidence="2">
    <location>
        <begin position="221"/>
        <end position="354"/>
    </location>
</feature>
<dbReference type="PANTHER" id="PTHR44757">
    <property type="entry name" value="DIGUANYLATE CYCLASE DGCP"/>
    <property type="match status" value="1"/>
</dbReference>
<dbReference type="InterPro" id="IPR000160">
    <property type="entry name" value="GGDEF_dom"/>
</dbReference>
<feature type="domain" description="EAL" evidence="1">
    <location>
        <begin position="363"/>
        <end position="614"/>
    </location>
</feature>
<accession>A0ABU6ADS5</accession>
<name>A0ABU6ADS5_9PSEU</name>
<dbReference type="CDD" id="cd01948">
    <property type="entry name" value="EAL"/>
    <property type="match status" value="1"/>
</dbReference>
<dbReference type="InterPro" id="IPR043128">
    <property type="entry name" value="Rev_trsase/Diguanyl_cyclase"/>
</dbReference>
<evidence type="ECO:0000259" key="1">
    <source>
        <dbReference type="PROSITE" id="PS50883"/>
    </source>
</evidence>
<organism evidence="3 4">
    <name type="scientific">Saccharopolyspora mangrovi</name>
    <dbReference type="NCBI Taxonomy" id="3082379"/>
    <lineage>
        <taxon>Bacteria</taxon>
        <taxon>Bacillati</taxon>
        <taxon>Actinomycetota</taxon>
        <taxon>Actinomycetes</taxon>
        <taxon>Pseudonocardiales</taxon>
        <taxon>Pseudonocardiaceae</taxon>
        <taxon>Saccharopolyspora</taxon>
    </lineage>
</organism>
<evidence type="ECO:0000313" key="3">
    <source>
        <dbReference type="EMBL" id="MEB3369702.1"/>
    </source>
</evidence>
<dbReference type="SMART" id="SM00065">
    <property type="entry name" value="GAF"/>
    <property type="match status" value="1"/>
</dbReference>
<dbReference type="Gene3D" id="3.20.20.450">
    <property type="entry name" value="EAL domain"/>
    <property type="match status" value="1"/>
</dbReference>
<dbReference type="PROSITE" id="PS50887">
    <property type="entry name" value="GGDEF"/>
    <property type="match status" value="1"/>
</dbReference>
<reference evidence="3 4" key="1">
    <citation type="submission" date="2023-10" db="EMBL/GenBank/DDBJ databases">
        <title>Saccharopolyspora sp. nov., isolated from mangrove soil.</title>
        <authorList>
            <person name="Lu Y."/>
            <person name="Liu W."/>
        </authorList>
    </citation>
    <scope>NUCLEOTIDE SEQUENCE [LARGE SCALE GENOMIC DNA]</scope>
    <source>
        <strain evidence="3 4">S2-29</strain>
    </source>
</reference>
<dbReference type="InterPro" id="IPR052155">
    <property type="entry name" value="Biofilm_reg_signaling"/>
</dbReference>
<dbReference type="InterPro" id="IPR003018">
    <property type="entry name" value="GAF"/>
</dbReference>
<dbReference type="Pfam" id="PF13185">
    <property type="entry name" value="GAF_2"/>
    <property type="match status" value="1"/>
</dbReference>
<dbReference type="SUPFAM" id="SSF55073">
    <property type="entry name" value="Nucleotide cyclase"/>
    <property type="match status" value="1"/>
</dbReference>
<gene>
    <name evidence="3" type="ORF">R4I43_20035</name>
</gene>
<dbReference type="PROSITE" id="PS50883">
    <property type="entry name" value="EAL"/>
    <property type="match status" value="1"/>
</dbReference>
<dbReference type="Pfam" id="PF00990">
    <property type="entry name" value="GGDEF"/>
    <property type="match status" value="1"/>
</dbReference>
<dbReference type="InterPro" id="IPR001633">
    <property type="entry name" value="EAL_dom"/>
</dbReference>
<evidence type="ECO:0000259" key="2">
    <source>
        <dbReference type="PROSITE" id="PS50887"/>
    </source>
</evidence>
<dbReference type="SMART" id="SM00267">
    <property type="entry name" value="GGDEF"/>
    <property type="match status" value="1"/>
</dbReference>